<gene>
    <name evidence="2" type="ORF">HAX54_010124</name>
</gene>
<comment type="caution">
    <text evidence="2">The sequence shown here is derived from an EMBL/GenBank/DDBJ whole genome shotgun (WGS) entry which is preliminary data.</text>
</comment>
<accession>A0ABS8WXT9</accession>
<keyword evidence="1" id="KW-1133">Transmembrane helix</keyword>
<feature type="transmembrane region" description="Helical" evidence="1">
    <location>
        <begin position="41"/>
        <end position="58"/>
    </location>
</feature>
<protein>
    <submittedName>
        <fullName evidence="2">Uncharacterized protein</fullName>
    </submittedName>
</protein>
<evidence type="ECO:0000256" key="1">
    <source>
        <dbReference type="SAM" id="Phobius"/>
    </source>
</evidence>
<evidence type="ECO:0000313" key="3">
    <source>
        <dbReference type="Proteomes" id="UP000823775"/>
    </source>
</evidence>
<dbReference type="Proteomes" id="UP000823775">
    <property type="component" value="Unassembled WGS sequence"/>
</dbReference>
<dbReference type="EMBL" id="JACEIK010015515">
    <property type="protein sequence ID" value="MCE3217033.1"/>
    <property type="molecule type" value="Genomic_DNA"/>
</dbReference>
<name>A0ABS8WXT9_DATST</name>
<keyword evidence="1" id="KW-0472">Membrane</keyword>
<reference evidence="2 3" key="1">
    <citation type="journal article" date="2021" name="BMC Genomics">
        <title>Datura genome reveals duplications of psychoactive alkaloid biosynthetic genes and high mutation rate following tissue culture.</title>
        <authorList>
            <person name="Rajewski A."/>
            <person name="Carter-House D."/>
            <person name="Stajich J."/>
            <person name="Litt A."/>
        </authorList>
    </citation>
    <scope>NUCLEOTIDE SEQUENCE [LARGE SCALE GENOMIC DNA]</scope>
    <source>
        <strain evidence="2">AR-01</strain>
    </source>
</reference>
<evidence type="ECO:0000313" key="2">
    <source>
        <dbReference type="EMBL" id="MCE3217033.1"/>
    </source>
</evidence>
<keyword evidence="1" id="KW-0812">Transmembrane</keyword>
<feature type="non-terminal residue" evidence="2">
    <location>
        <position position="1"/>
    </location>
</feature>
<proteinExistence type="predicted"/>
<sequence>ASHRRSQVLTRGPPVCRIWWPVASGSLQRWHRRFTSADPRVRQRPFFFIIVGIDIWPVSSDGALVLISIFMLFAQFHAFSTQVKYLQRSRRKSIKST</sequence>
<keyword evidence="3" id="KW-1185">Reference proteome</keyword>
<organism evidence="2 3">
    <name type="scientific">Datura stramonium</name>
    <name type="common">Jimsonweed</name>
    <name type="synonym">Common thornapple</name>
    <dbReference type="NCBI Taxonomy" id="4076"/>
    <lineage>
        <taxon>Eukaryota</taxon>
        <taxon>Viridiplantae</taxon>
        <taxon>Streptophyta</taxon>
        <taxon>Embryophyta</taxon>
        <taxon>Tracheophyta</taxon>
        <taxon>Spermatophyta</taxon>
        <taxon>Magnoliopsida</taxon>
        <taxon>eudicotyledons</taxon>
        <taxon>Gunneridae</taxon>
        <taxon>Pentapetalae</taxon>
        <taxon>asterids</taxon>
        <taxon>lamiids</taxon>
        <taxon>Solanales</taxon>
        <taxon>Solanaceae</taxon>
        <taxon>Solanoideae</taxon>
        <taxon>Datureae</taxon>
        <taxon>Datura</taxon>
    </lineage>
</organism>